<feature type="compositionally biased region" description="Pro residues" evidence="6">
    <location>
        <begin position="175"/>
        <end position="187"/>
    </location>
</feature>
<dbReference type="EMBL" id="BAAAQM010000032">
    <property type="protein sequence ID" value="GAA1984170.1"/>
    <property type="molecule type" value="Genomic_DNA"/>
</dbReference>
<evidence type="ECO:0000313" key="9">
    <source>
        <dbReference type="Proteomes" id="UP001499854"/>
    </source>
</evidence>
<feature type="transmembrane region" description="Helical" evidence="7">
    <location>
        <begin position="6"/>
        <end position="25"/>
    </location>
</feature>
<reference evidence="8 9" key="1">
    <citation type="journal article" date="2019" name="Int. J. Syst. Evol. Microbiol.">
        <title>The Global Catalogue of Microorganisms (GCM) 10K type strain sequencing project: providing services to taxonomists for standard genome sequencing and annotation.</title>
        <authorList>
            <consortium name="The Broad Institute Genomics Platform"/>
            <consortium name="The Broad Institute Genome Sequencing Center for Infectious Disease"/>
            <person name="Wu L."/>
            <person name="Ma J."/>
        </authorList>
    </citation>
    <scope>NUCLEOTIDE SEQUENCE [LARGE SCALE GENOMIC DNA]</scope>
    <source>
        <strain evidence="8 9">JCM 16013</strain>
    </source>
</reference>
<feature type="transmembrane region" description="Helical" evidence="7">
    <location>
        <begin position="60"/>
        <end position="82"/>
    </location>
</feature>
<feature type="compositionally biased region" description="Low complexity" evidence="6">
    <location>
        <begin position="163"/>
        <end position="174"/>
    </location>
</feature>
<keyword evidence="5 7" id="KW-0472">Membrane</keyword>
<evidence type="ECO:0000256" key="4">
    <source>
        <dbReference type="ARBA" id="ARBA00022989"/>
    </source>
</evidence>
<evidence type="ECO:0000256" key="1">
    <source>
        <dbReference type="ARBA" id="ARBA00004651"/>
    </source>
</evidence>
<evidence type="ECO:0000256" key="3">
    <source>
        <dbReference type="ARBA" id="ARBA00022692"/>
    </source>
</evidence>
<dbReference type="PANTHER" id="PTHR23513">
    <property type="entry name" value="INTEGRAL MEMBRANE EFFLUX PROTEIN-RELATED"/>
    <property type="match status" value="1"/>
</dbReference>
<feature type="region of interest" description="Disordered" evidence="6">
    <location>
        <begin position="144"/>
        <end position="187"/>
    </location>
</feature>
<evidence type="ECO:0000256" key="5">
    <source>
        <dbReference type="ARBA" id="ARBA00023136"/>
    </source>
</evidence>
<evidence type="ECO:0000313" key="8">
    <source>
        <dbReference type="EMBL" id="GAA1984170.1"/>
    </source>
</evidence>
<keyword evidence="9" id="KW-1185">Reference proteome</keyword>
<dbReference type="InterPro" id="IPR036259">
    <property type="entry name" value="MFS_trans_sf"/>
</dbReference>
<feature type="transmembrane region" description="Helical" evidence="7">
    <location>
        <begin position="94"/>
        <end position="118"/>
    </location>
</feature>
<dbReference type="Pfam" id="PF07690">
    <property type="entry name" value="MFS_1"/>
    <property type="match status" value="1"/>
</dbReference>
<sequence length="187" mass="18694">MERGTVGWILGAFSVGGAVSGSVLAARADRVTHAEMVIAASLLLAAALLLAQGVTARAGAIGVAALLGATTGAATVLSNARLQSEADPRLLGRVTAVTTLGTLGLSPLLFPLVGVVAARWGTEAFFVGCAAVCLVAALVAAWPPPPPGRVPPPPGRVPTPSGRPTAAAADARPTPLRPRTPPRSPRR</sequence>
<dbReference type="Gene3D" id="1.20.1250.20">
    <property type="entry name" value="MFS general substrate transporter like domains"/>
    <property type="match status" value="1"/>
</dbReference>
<evidence type="ECO:0000256" key="7">
    <source>
        <dbReference type="SAM" id="Phobius"/>
    </source>
</evidence>
<dbReference type="PANTHER" id="PTHR23513:SF17">
    <property type="entry name" value="MEMBRANE PROTEIN"/>
    <property type="match status" value="1"/>
</dbReference>
<comment type="subcellular location">
    <subcellularLocation>
        <location evidence="1">Cell membrane</location>
        <topology evidence="1">Multi-pass membrane protein</topology>
    </subcellularLocation>
</comment>
<protein>
    <recommendedName>
        <fullName evidence="10">Major facilitator superfamily MFS_1</fullName>
    </recommendedName>
</protein>
<comment type="caution">
    <text evidence="8">The sequence shown here is derived from an EMBL/GenBank/DDBJ whole genome shotgun (WGS) entry which is preliminary data.</text>
</comment>
<feature type="transmembrane region" description="Helical" evidence="7">
    <location>
        <begin position="37"/>
        <end position="54"/>
    </location>
</feature>
<dbReference type="Proteomes" id="UP001499854">
    <property type="component" value="Unassembled WGS sequence"/>
</dbReference>
<dbReference type="SUPFAM" id="SSF103473">
    <property type="entry name" value="MFS general substrate transporter"/>
    <property type="match status" value="1"/>
</dbReference>
<evidence type="ECO:0000256" key="2">
    <source>
        <dbReference type="ARBA" id="ARBA00022475"/>
    </source>
</evidence>
<organism evidence="8 9">
    <name type="scientific">Catenulispora subtropica</name>
    <dbReference type="NCBI Taxonomy" id="450798"/>
    <lineage>
        <taxon>Bacteria</taxon>
        <taxon>Bacillati</taxon>
        <taxon>Actinomycetota</taxon>
        <taxon>Actinomycetes</taxon>
        <taxon>Catenulisporales</taxon>
        <taxon>Catenulisporaceae</taxon>
        <taxon>Catenulispora</taxon>
    </lineage>
</organism>
<evidence type="ECO:0000256" key="6">
    <source>
        <dbReference type="SAM" id="MobiDB-lite"/>
    </source>
</evidence>
<name>A0ABN2SC58_9ACTN</name>
<proteinExistence type="predicted"/>
<dbReference type="InterPro" id="IPR011701">
    <property type="entry name" value="MFS"/>
</dbReference>
<feature type="transmembrane region" description="Helical" evidence="7">
    <location>
        <begin position="124"/>
        <end position="142"/>
    </location>
</feature>
<evidence type="ECO:0008006" key="10">
    <source>
        <dbReference type="Google" id="ProtNLM"/>
    </source>
</evidence>
<accession>A0ABN2SC58</accession>
<keyword evidence="3 7" id="KW-0812">Transmembrane</keyword>
<keyword evidence="4 7" id="KW-1133">Transmembrane helix</keyword>
<gene>
    <name evidence="8" type="ORF">GCM10009838_52580</name>
</gene>
<feature type="compositionally biased region" description="Pro residues" evidence="6">
    <location>
        <begin position="144"/>
        <end position="157"/>
    </location>
</feature>
<keyword evidence="2" id="KW-1003">Cell membrane</keyword>